<evidence type="ECO:0000256" key="3">
    <source>
        <dbReference type="ARBA" id="ARBA00023163"/>
    </source>
</evidence>
<protein>
    <recommendedName>
        <fullName evidence="6">SGF29 C-terminal domain-containing protein</fullName>
    </recommendedName>
</protein>
<evidence type="ECO:0000313" key="7">
    <source>
        <dbReference type="EMBL" id="CAK9216995.1"/>
    </source>
</evidence>
<dbReference type="Pfam" id="PF07039">
    <property type="entry name" value="SGF29_Tudor"/>
    <property type="match status" value="1"/>
</dbReference>
<keyword evidence="2" id="KW-0805">Transcription regulation</keyword>
<evidence type="ECO:0000256" key="5">
    <source>
        <dbReference type="SAM" id="MobiDB-lite"/>
    </source>
</evidence>
<reference evidence="7" key="1">
    <citation type="submission" date="2024-02" db="EMBL/GenBank/DDBJ databases">
        <authorList>
            <consortium name="ELIXIR-Norway"/>
            <consortium name="Elixir Norway"/>
        </authorList>
    </citation>
    <scope>NUCLEOTIDE SEQUENCE</scope>
</reference>
<dbReference type="EMBL" id="OZ019894">
    <property type="protein sequence ID" value="CAK9216995.1"/>
    <property type="molecule type" value="Genomic_DNA"/>
</dbReference>
<comment type="subcellular location">
    <subcellularLocation>
        <location evidence="1">Nucleus</location>
    </subcellularLocation>
</comment>
<dbReference type="InterPro" id="IPR047288">
    <property type="entry name" value="Tudor_SGF29_rpt1"/>
</dbReference>
<organism evidence="7 8">
    <name type="scientific">Sphagnum troendelagicum</name>
    <dbReference type="NCBI Taxonomy" id="128251"/>
    <lineage>
        <taxon>Eukaryota</taxon>
        <taxon>Viridiplantae</taxon>
        <taxon>Streptophyta</taxon>
        <taxon>Embryophyta</taxon>
        <taxon>Bryophyta</taxon>
        <taxon>Sphagnophytina</taxon>
        <taxon>Sphagnopsida</taxon>
        <taxon>Sphagnales</taxon>
        <taxon>Sphagnaceae</taxon>
        <taxon>Sphagnum</taxon>
    </lineage>
</organism>
<evidence type="ECO:0000259" key="6">
    <source>
        <dbReference type="PROSITE" id="PS51518"/>
    </source>
</evidence>
<dbReference type="PROSITE" id="PS51518">
    <property type="entry name" value="SGF29_C"/>
    <property type="match status" value="1"/>
</dbReference>
<keyword evidence="3" id="KW-0804">Transcription</keyword>
<dbReference type="InterPro" id="IPR010750">
    <property type="entry name" value="SGF29_tudor-like_dom"/>
</dbReference>
<dbReference type="Proteomes" id="UP001497512">
    <property type="component" value="Chromosome 2"/>
</dbReference>
<keyword evidence="4" id="KW-0539">Nucleus</keyword>
<gene>
    <name evidence="7" type="ORF">CSSPTR1EN2_LOCUS13749</name>
</gene>
<feature type="compositionally biased region" description="Basic and acidic residues" evidence="5">
    <location>
        <begin position="89"/>
        <end position="107"/>
    </location>
</feature>
<dbReference type="CDD" id="cd20393">
    <property type="entry name" value="Tudor_SGF29_rpt1"/>
    <property type="match status" value="1"/>
</dbReference>
<evidence type="ECO:0000313" key="8">
    <source>
        <dbReference type="Proteomes" id="UP001497512"/>
    </source>
</evidence>
<dbReference type="PANTHER" id="PTHR21539:SF0">
    <property type="entry name" value="SAGA-ASSOCIATED FACTOR 29"/>
    <property type="match status" value="1"/>
</dbReference>
<proteinExistence type="predicted"/>
<dbReference type="CDD" id="cd20394">
    <property type="entry name" value="Tudor_SGF29_rpt2"/>
    <property type="match status" value="1"/>
</dbReference>
<feature type="domain" description="SGF29 C-terminal" evidence="6">
    <location>
        <begin position="121"/>
        <end position="268"/>
    </location>
</feature>
<evidence type="ECO:0000256" key="1">
    <source>
        <dbReference type="ARBA" id="ARBA00004123"/>
    </source>
</evidence>
<keyword evidence="8" id="KW-1185">Reference proteome</keyword>
<accession>A0ABP0UBD5</accession>
<dbReference type="InterPro" id="IPR037802">
    <property type="entry name" value="SGF29"/>
</dbReference>
<feature type="region of interest" description="Disordered" evidence="5">
    <location>
        <begin position="86"/>
        <end position="125"/>
    </location>
</feature>
<dbReference type="PANTHER" id="PTHR21539">
    <property type="entry name" value="SAGA-ASSOCIATED FACTOR 29"/>
    <property type="match status" value="1"/>
</dbReference>
<evidence type="ECO:0000256" key="2">
    <source>
        <dbReference type="ARBA" id="ARBA00023015"/>
    </source>
</evidence>
<dbReference type="Gene3D" id="2.30.30.140">
    <property type="match status" value="2"/>
</dbReference>
<evidence type="ECO:0000256" key="4">
    <source>
        <dbReference type="ARBA" id="ARBA00023242"/>
    </source>
</evidence>
<name>A0ABP0UBD5_9BRYO</name>
<dbReference type="InterPro" id="IPR047287">
    <property type="entry name" value="Tudor_SGF29_rpt2"/>
</dbReference>
<sequence length="268" mass="30000">MTLEGANVQLKELYRLRKEQETVIKKINRFHAKLSQVGPEQVEKYYDQLRSHYAKAKVLAESEASASSLCMEQLAGLLTPGQITVNGRKRADAGDQKRKRMKSDADSSRLSSPTFPRTPVANSGIVPGDQVAARVTADDAENHEWIVVKVTRYDRDTNKYEVIDEEPDDDAESGQQRKYKLPASCIIPFPKKADASSAPEFLPGSQVLAVYPHTTALYKASVVGPHRKKRSDDYLLEFDGDEEEGTDGLPKRQVSFYHVVQLPDGHRQ</sequence>